<protein>
    <submittedName>
        <fullName evidence="1">Uncharacterized protein</fullName>
    </submittedName>
</protein>
<organism evidence="1 2">
    <name type="scientific">Mycobacterium phage MalagasyRose</name>
    <dbReference type="NCBI Taxonomy" id="2599870"/>
    <lineage>
        <taxon>Viruses</taxon>
        <taxon>Duplodnaviria</taxon>
        <taxon>Heunggongvirae</taxon>
        <taxon>Uroviricota</taxon>
        <taxon>Caudoviricetes</taxon>
        <taxon>Malagasyrosevirus</taxon>
        <taxon>Malagasyrosevirus malagasyrose</taxon>
    </lineage>
</organism>
<proteinExistence type="predicted"/>
<accession>A0A5J6TGF0</accession>
<dbReference type="GeneID" id="80019552"/>
<dbReference type="Proteomes" id="UP000326279">
    <property type="component" value="Segment"/>
</dbReference>
<evidence type="ECO:0000313" key="1">
    <source>
        <dbReference type="EMBL" id="QFG08927.1"/>
    </source>
</evidence>
<dbReference type="RefSeq" id="YP_010754951.1">
    <property type="nucleotide sequence ID" value="NC_073465.1"/>
</dbReference>
<gene>
    <name evidence="1" type="primary">79</name>
    <name evidence="1" type="ORF">PBI_MALAGASYROSE_79</name>
</gene>
<dbReference type="KEGG" id="vg:80019552"/>
<keyword evidence="2" id="KW-1185">Reference proteome</keyword>
<dbReference type="EMBL" id="MN234170">
    <property type="protein sequence ID" value="QFG08927.1"/>
    <property type="molecule type" value="Genomic_DNA"/>
</dbReference>
<sequence>MSDANGVIKQAAIDWFGADWRRAAGFGGYVLQQLQGSGYHVVGTGAIKPKPTAPYPPNTQCACGDLIHPDMPNVWAEADGVLWHGTEDNGGHRADVDPT</sequence>
<reference evidence="1 2" key="1">
    <citation type="submission" date="2019-07" db="EMBL/GenBank/DDBJ databases">
        <authorList>
            <person name="Garlena R.A."/>
            <person name="Russell D.A."/>
            <person name="Pope W.H."/>
            <person name="Jacobs-Sera D."/>
            <person name="Hatfull G.F."/>
        </authorList>
    </citation>
    <scope>NUCLEOTIDE SEQUENCE [LARGE SCALE GENOMIC DNA]</scope>
</reference>
<name>A0A5J6TGF0_9CAUD</name>
<evidence type="ECO:0000313" key="2">
    <source>
        <dbReference type="Proteomes" id="UP000326279"/>
    </source>
</evidence>